<accession>A0ABR2DR44</accession>
<gene>
    <name evidence="2" type="ORF">V6N12_026214</name>
</gene>
<feature type="domain" description="LYR motif containing" evidence="1">
    <location>
        <begin position="13"/>
        <end position="44"/>
    </location>
</feature>
<comment type="caution">
    <text evidence="2">The sequence shown here is derived from an EMBL/GenBank/DDBJ whole genome shotgun (WGS) entry which is preliminary data.</text>
</comment>
<dbReference type="InterPro" id="IPR056185">
    <property type="entry name" value="LYRM_2_plant"/>
</dbReference>
<dbReference type="Proteomes" id="UP001472677">
    <property type="component" value="Unassembled WGS sequence"/>
</dbReference>
<dbReference type="PANTHER" id="PTHR36724:SF1">
    <property type="entry name" value="COMPLEX 1 LYR-LIKE PROTEIN"/>
    <property type="match status" value="1"/>
</dbReference>
<evidence type="ECO:0000313" key="2">
    <source>
        <dbReference type="EMBL" id="KAK8545378.1"/>
    </source>
</evidence>
<dbReference type="EMBL" id="JBBPBM010000023">
    <property type="protein sequence ID" value="KAK8545378.1"/>
    <property type="molecule type" value="Genomic_DNA"/>
</dbReference>
<sequence>MKKGLIWATADNLARNRGKVISLYRQILGSLNSSKLEPNLSARTLGLRSCSAMLDSVLISEPNNKNRPLAQKLQSFVKMDALVGATSLMVGKFFNSPAKADSSPAMMEYELAFLGVKTIELGTV</sequence>
<reference evidence="2 3" key="1">
    <citation type="journal article" date="2024" name="G3 (Bethesda)">
        <title>Genome assembly of Hibiscus sabdariffa L. provides insights into metabolisms of medicinal natural products.</title>
        <authorList>
            <person name="Kim T."/>
        </authorList>
    </citation>
    <scope>NUCLEOTIDE SEQUENCE [LARGE SCALE GENOMIC DNA]</scope>
    <source>
        <strain evidence="2">TK-2024</strain>
        <tissue evidence="2">Old leaves</tissue>
    </source>
</reference>
<dbReference type="PANTHER" id="PTHR36724">
    <property type="entry name" value="COMPLEX 1 LYR-LIKE PROTEIN"/>
    <property type="match status" value="1"/>
</dbReference>
<proteinExistence type="predicted"/>
<organism evidence="2 3">
    <name type="scientific">Hibiscus sabdariffa</name>
    <name type="common">roselle</name>
    <dbReference type="NCBI Taxonomy" id="183260"/>
    <lineage>
        <taxon>Eukaryota</taxon>
        <taxon>Viridiplantae</taxon>
        <taxon>Streptophyta</taxon>
        <taxon>Embryophyta</taxon>
        <taxon>Tracheophyta</taxon>
        <taxon>Spermatophyta</taxon>
        <taxon>Magnoliopsida</taxon>
        <taxon>eudicotyledons</taxon>
        <taxon>Gunneridae</taxon>
        <taxon>Pentapetalae</taxon>
        <taxon>rosids</taxon>
        <taxon>malvids</taxon>
        <taxon>Malvales</taxon>
        <taxon>Malvaceae</taxon>
        <taxon>Malvoideae</taxon>
        <taxon>Hibiscus</taxon>
    </lineage>
</organism>
<keyword evidence="3" id="KW-1185">Reference proteome</keyword>
<name>A0ABR2DR44_9ROSI</name>
<evidence type="ECO:0000313" key="3">
    <source>
        <dbReference type="Proteomes" id="UP001472677"/>
    </source>
</evidence>
<evidence type="ECO:0000259" key="1">
    <source>
        <dbReference type="Pfam" id="PF23655"/>
    </source>
</evidence>
<dbReference type="Pfam" id="PF23655">
    <property type="entry name" value="LYRM_2"/>
    <property type="match status" value="1"/>
</dbReference>
<protein>
    <recommendedName>
        <fullName evidence="1">LYR motif containing domain-containing protein</fullName>
    </recommendedName>
</protein>